<evidence type="ECO:0000256" key="1">
    <source>
        <dbReference type="SAM" id="MobiDB-lite"/>
    </source>
</evidence>
<proteinExistence type="predicted"/>
<reference evidence="2 3" key="1">
    <citation type="submission" date="2018-04" db="EMBL/GenBank/DDBJ databases">
        <authorList>
            <person name="Vogel A."/>
        </authorList>
    </citation>
    <scope>NUCLEOTIDE SEQUENCE [LARGE SCALE GENOMIC DNA]</scope>
</reference>
<feature type="region of interest" description="Disordered" evidence="1">
    <location>
        <begin position="73"/>
        <end position="92"/>
    </location>
</feature>
<protein>
    <submittedName>
        <fullName evidence="2">Uncharacterized protein</fullName>
    </submittedName>
</protein>
<evidence type="ECO:0000313" key="2">
    <source>
        <dbReference type="EMBL" id="VFQ70885.1"/>
    </source>
</evidence>
<evidence type="ECO:0000313" key="3">
    <source>
        <dbReference type="Proteomes" id="UP000595140"/>
    </source>
</evidence>
<organism evidence="2 3">
    <name type="scientific">Cuscuta campestris</name>
    <dbReference type="NCBI Taxonomy" id="132261"/>
    <lineage>
        <taxon>Eukaryota</taxon>
        <taxon>Viridiplantae</taxon>
        <taxon>Streptophyta</taxon>
        <taxon>Embryophyta</taxon>
        <taxon>Tracheophyta</taxon>
        <taxon>Spermatophyta</taxon>
        <taxon>Magnoliopsida</taxon>
        <taxon>eudicotyledons</taxon>
        <taxon>Gunneridae</taxon>
        <taxon>Pentapetalae</taxon>
        <taxon>asterids</taxon>
        <taxon>lamiids</taxon>
        <taxon>Solanales</taxon>
        <taxon>Convolvulaceae</taxon>
        <taxon>Cuscuteae</taxon>
        <taxon>Cuscuta</taxon>
        <taxon>Cuscuta subgen. Grammica</taxon>
        <taxon>Cuscuta sect. Cleistogrammica</taxon>
    </lineage>
</organism>
<sequence length="92" mass="10109">MVLRYALTLGVASTKLDNLAETSFISGCAFLSLLRHCSFCDAKSKFIVTCKSDFLTIDLFPALRCSRAQLWGAKSSSSWRLPSNSTSRPPNT</sequence>
<gene>
    <name evidence="2" type="ORF">CCAM_LOCUS12661</name>
</gene>
<dbReference type="EMBL" id="OOIL02000960">
    <property type="protein sequence ID" value="VFQ70885.1"/>
    <property type="molecule type" value="Genomic_DNA"/>
</dbReference>
<accession>A0A484L3I7</accession>
<keyword evidence="3" id="KW-1185">Reference proteome</keyword>
<name>A0A484L3I7_9ASTE</name>
<dbReference type="AlphaFoldDB" id="A0A484L3I7"/>
<dbReference type="Proteomes" id="UP000595140">
    <property type="component" value="Unassembled WGS sequence"/>
</dbReference>
<feature type="compositionally biased region" description="Polar residues" evidence="1">
    <location>
        <begin position="74"/>
        <end position="92"/>
    </location>
</feature>